<sequence>MPESVTRALHVVTNDENKTVIYSDELGIGLDPMLSGLISKVTHNSRSRGVRGLHGCPGYRSGGSSERAGDQ</sequence>
<accession>A0A4C1UJU2</accession>
<evidence type="ECO:0000256" key="1">
    <source>
        <dbReference type="SAM" id="MobiDB-lite"/>
    </source>
</evidence>
<dbReference type="Proteomes" id="UP000299102">
    <property type="component" value="Unassembled WGS sequence"/>
</dbReference>
<reference evidence="2 3" key="1">
    <citation type="journal article" date="2019" name="Commun. Biol.">
        <title>The bagworm genome reveals a unique fibroin gene that provides high tensile strength.</title>
        <authorList>
            <person name="Kono N."/>
            <person name="Nakamura H."/>
            <person name="Ohtoshi R."/>
            <person name="Tomita M."/>
            <person name="Numata K."/>
            <person name="Arakawa K."/>
        </authorList>
    </citation>
    <scope>NUCLEOTIDE SEQUENCE [LARGE SCALE GENOMIC DNA]</scope>
</reference>
<evidence type="ECO:0000313" key="3">
    <source>
        <dbReference type="Proteomes" id="UP000299102"/>
    </source>
</evidence>
<feature type="region of interest" description="Disordered" evidence="1">
    <location>
        <begin position="46"/>
        <end position="71"/>
    </location>
</feature>
<organism evidence="2 3">
    <name type="scientific">Eumeta variegata</name>
    <name type="common">Bagworm moth</name>
    <name type="synonym">Eumeta japonica</name>
    <dbReference type="NCBI Taxonomy" id="151549"/>
    <lineage>
        <taxon>Eukaryota</taxon>
        <taxon>Metazoa</taxon>
        <taxon>Ecdysozoa</taxon>
        <taxon>Arthropoda</taxon>
        <taxon>Hexapoda</taxon>
        <taxon>Insecta</taxon>
        <taxon>Pterygota</taxon>
        <taxon>Neoptera</taxon>
        <taxon>Endopterygota</taxon>
        <taxon>Lepidoptera</taxon>
        <taxon>Glossata</taxon>
        <taxon>Ditrysia</taxon>
        <taxon>Tineoidea</taxon>
        <taxon>Psychidae</taxon>
        <taxon>Oiketicinae</taxon>
        <taxon>Eumeta</taxon>
    </lineage>
</organism>
<evidence type="ECO:0000313" key="2">
    <source>
        <dbReference type="EMBL" id="GBP26164.1"/>
    </source>
</evidence>
<comment type="caution">
    <text evidence="2">The sequence shown here is derived from an EMBL/GenBank/DDBJ whole genome shotgun (WGS) entry which is preliminary data.</text>
</comment>
<protein>
    <submittedName>
        <fullName evidence="2">Uncharacterized protein</fullName>
    </submittedName>
</protein>
<keyword evidence="3" id="KW-1185">Reference proteome</keyword>
<dbReference type="AlphaFoldDB" id="A0A4C1UJU2"/>
<name>A0A4C1UJU2_EUMVA</name>
<gene>
    <name evidence="2" type="ORF">EVAR_74926_1</name>
</gene>
<dbReference type="EMBL" id="BGZK01000177">
    <property type="protein sequence ID" value="GBP26164.1"/>
    <property type="molecule type" value="Genomic_DNA"/>
</dbReference>
<proteinExistence type="predicted"/>